<keyword evidence="2" id="KW-1185">Reference proteome</keyword>
<accession>A0A1S7ULG2</accession>
<protein>
    <submittedName>
        <fullName evidence="1">Putative 4-coumarate:coenzyme a ligase</fullName>
    </submittedName>
</protein>
<organism evidence="1">
    <name type="scientific">Rosellinia necatrix</name>
    <name type="common">White root-rot fungus</name>
    <dbReference type="NCBI Taxonomy" id="77044"/>
    <lineage>
        <taxon>Eukaryota</taxon>
        <taxon>Fungi</taxon>
        <taxon>Dikarya</taxon>
        <taxon>Ascomycota</taxon>
        <taxon>Pezizomycotina</taxon>
        <taxon>Sordariomycetes</taxon>
        <taxon>Xylariomycetidae</taxon>
        <taxon>Xylariales</taxon>
        <taxon>Xylariaceae</taxon>
        <taxon>Rosellinia</taxon>
    </lineage>
</organism>
<name>A0A1S7ULG2_ROSNE</name>
<dbReference type="Proteomes" id="UP000054516">
    <property type="component" value="Unassembled WGS sequence"/>
</dbReference>
<gene>
    <name evidence="1" type="ORF">SAMD00023353_0503090</name>
</gene>
<evidence type="ECO:0000313" key="2">
    <source>
        <dbReference type="Proteomes" id="UP000054516"/>
    </source>
</evidence>
<sequence>MQHNASLSLAYPASSAVHTPAPHWTSTNLHSNHIPHIIKMPVRIPAARGSETAIFGMAGVASLAPLYMMLPGAEERLAAQTARWAPRWERSISRFAAPAERLAQRAEPRIARTVQKIDNKLPLEKMAQNVDRRIKNGIDRMGRAV</sequence>
<proteinExistence type="predicted"/>
<reference evidence="1" key="1">
    <citation type="submission" date="2016-03" db="EMBL/GenBank/DDBJ databases">
        <title>Draft genome sequence of Rosellinia necatrix.</title>
        <authorList>
            <person name="Kanematsu S."/>
        </authorList>
    </citation>
    <scope>NUCLEOTIDE SEQUENCE [LARGE SCALE GENOMIC DNA]</scope>
    <source>
        <strain evidence="1">W97</strain>
    </source>
</reference>
<dbReference type="EMBL" id="DF977450">
    <property type="protein sequence ID" value="GAP83890.2"/>
    <property type="molecule type" value="Genomic_DNA"/>
</dbReference>
<keyword evidence="1" id="KW-0436">Ligase</keyword>
<dbReference type="OrthoDB" id="5194807at2759"/>
<dbReference type="GO" id="GO:0016874">
    <property type="term" value="F:ligase activity"/>
    <property type="evidence" value="ECO:0007669"/>
    <property type="project" value="UniProtKB-KW"/>
</dbReference>
<dbReference type="AlphaFoldDB" id="A0A1S7ULG2"/>
<evidence type="ECO:0000313" key="1">
    <source>
        <dbReference type="EMBL" id="GAP83890.2"/>
    </source>
</evidence>